<keyword evidence="2" id="KW-1133">Transmembrane helix</keyword>
<evidence type="ECO:0000313" key="3">
    <source>
        <dbReference type="EMBL" id="KAK3675822.1"/>
    </source>
</evidence>
<feature type="region of interest" description="Disordered" evidence="1">
    <location>
        <begin position="97"/>
        <end position="116"/>
    </location>
</feature>
<organism evidence="3 4">
    <name type="scientific">Recurvomyces mirabilis</name>
    <dbReference type="NCBI Taxonomy" id="574656"/>
    <lineage>
        <taxon>Eukaryota</taxon>
        <taxon>Fungi</taxon>
        <taxon>Dikarya</taxon>
        <taxon>Ascomycota</taxon>
        <taxon>Pezizomycotina</taxon>
        <taxon>Dothideomycetes</taxon>
        <taxon>Dothideomycetidae</taxon>
        <taxon>Mycosphaerellales</taxon>
        <taxon>Teratosphaeriaceae</taxon>
        <taxon>Recurvomyces</taxon>
    </lineage>
</organism>
<sequence length="441" mass="50176">MYRMPRALTLRQHPLFRPRALRQRNLSLLPRRSNPATLYRPSGEPVRYQAVRFRKAPFFTQRRLLVTALYAGVIYLYMTLALQYLVVEIEIVPESEADEKRKQENGQEGGEMTEEDEEDLLWALDDSTFVPMTWAKKLPRSFYKGSDPEWQEFVKVAKDKSRHKKIQNELVQIVYAGSIKHPMIARQLGKEMKVGKYWLDISFPDGPPQEYERYGVEIGDDFIAWSKQKVSQENHWRLTRALWPTATAESLWATTKVLAGIQYRRAKQALGWEGKDPFSPEERYKHAMDLLAKQQQARERKEVGNTQTPDGSTPAGSVVTTTNSSATPDTTKPTTASPSDKKLPWTLSVPMPNVSSLGTATDLPIAMHVFNHALSKNWNPKKAEPPRGTFVVQGLVEIRGQRGRMLFDVQSAYDPKAGKYVAVNAGVRNFKKWNQAPKGGS</sequence>
<keyword evidence="4" id="KW-1185">Reference proteome</keyword>
<evidence type="ECO:0000313" key="4">
    <source>
        <dbReference type="Proteomes" id="UP001274830"/>
    </source>
</evidence>
<evidence type="ECO:0000256" key="2">
    <source>
        <dbReference type="SAM" id="Phobius"/>
    </source>
</evidence>
<reference evidence="3" key="1">
    <citation type="submission" date="2023-07" db="EMBL/GenBank/DDBJ databases">
        <title>Black Yeasts Isolated from many extreme environments.</title>
        <authorList>
            <person name="Coleine C."/>
            <person name="Stajich J.E."/>
            <person name="Selbmann L."/>
        </authorList>
    </citation>
    <scope>NUCLEOTIDE SEQUENCE</scope>
    <source>
        <strain evidence="3">CCFEE 5485</strain>
    </source>
</reference>
<gene>
    <name evidence="3" type="ORF">LTR78_004463</name>
</gene>
<evidence type="ECO:0000256" key="1">
    <source>
        <dbReference type="SAM" id="MobiDB-lite"/>
    </source>
</evidence>
<feature type="compositionally biased region" description="Low complexity" evidence="1">
    <location>
        <begin position="320"/>
        <end position="331"/>
    </location>
</feature>
<dbReference type="EMBL" id="JAUTXT010000013">
    <property type="protein sequence ID" value="KAK3675822.1"/>
    <property type="molecule type" value="Genomic_DNA"/>
</dbReference>
<keyword evidence="2" id="KW-0812">Transmembrane</keyword>
<accession>A0AAE1C2S7</accession>
<comment type="caution">
    <text evidence="3">The sequence shown here is derived from an EMBL/GenBank/DDBJ whole genome shotgun (WGS) entry which is preliminary data.</text>
</comment>
<keyword evidence="2" id="KW-0472">Membrane</keyword>
<protein>
    <submittedName>
        <fullName evidence="3">Uncharacterized protein</fullName>
    </submittedName>
</protein>
<feature type="transmembrane region" description="Helical" evidence="2">
    <location>
        <begin position="64"/>
        <end position="86"/>
    </location>
</feature>
<name>A0AAE1C2S7_9PEZI</name>
<dbReference type="Proteomes" id="UP001274830">
    <property type="component" value="Unassembled WGS sequence"/>
</dbReference>
<feature type="region of interest" description="Disordered" evidence="1">
    <location>
        <begin position="295"/>
        <end position="345"/>
    </location>
</feature>
<proteinExistence type="predicted"/>
<feature type="compositionally biased region" description="Polar residues" evidence="1">
    <location>
        <begin position="304"/>
        <end position="319"/>
    </location>
</feature>
<dbReference type="AlphaFoldDB" id="A0AAE1C2S7"/>